<gene>
    <name evidence="2" type="ORF">H5410_026316</name>
</gene>
<accession>A0A9J5YYF8</accession>
<proteinExistence type="predicted"/>
<comment type="caution">
    <text evidence="2">The sequence shown here is derived from an EMBL/GenBank/DDBJ whole genome shotgun (WGS) entry which is preliminary data.</text>
</comment>
<sequence>MSSTLLQQLYKRVNDSQSICTAEIKSRNGNIKVTDRMDDQEDSLLKRCVVGYCGEELKEKPTLSDIRRWSSTNRKKAFGVNIYNLLATHFCLSFQTDAWRNKP</sequence>
<evidence type="ECO:0000313" key="3">
    <source>
        <dbReference type="Proteomes" id="UP000824120"/>
    </source>
</evidence>
<evidence type="ECO:0000259" key="1">
    <source>
        <dbReference type="Pfam" id="PF14111"/>
    </source>
</evidence>
<protein>
    <recommendedName>
        <fullName evidence="1">DUF4283 domain-containing protein</fullName>
    </recommendedName>
</protein>
<dbReference type="Pfam" id="PF14111">
    <property type="entry name" value="DUF4283"/>
    <property type="match status" value="1"/>
</dbReference>
<dbReference type="PANTHER" id="PTHR34427:SF16">
    <property type="entry name" value="DUF4283 DOMAIN-CONTAINING PROTEIN"/>
    <property type="match status" value="1"/>
</dbReference>
<evidence type="ECO:0000313" key="2">
    <source>
        <dbReference type="EMBL" id="KAG5604824.1"/>
    </source>
</evidence>
<dbReference type="InterPro" id="IPR025558">
    <property type="entry name" value="DUF4283"/>
</dbReference>
<keyword evidence="3" id="KW-1185">Reference proteome</keyword>
<name>A0A9J5YYF8_SOLCO</name>
<dbReference type="Proteomes" id="UP000824120">
    <property type="component" value="Chromosome 5"/>
</dbReference>
<reference evidence="2 3" key="1">
    <citation type="submission" date="2020-09" db="EMBL/GenBank/DDBJ databases">
        <title>De no assembly of potato wild relative species, Solanum commersonii.</title>
        <authorList>
            <person name="Cho K."/>
        </authorList>
    </citation>
    <scope>NUCLEOTIDE SEQUENCE [LARGE SCALE GENOMIC DNA]</scope>
    <source>
        <strain evidence="2">LZ3.2</strain>
        <tissue evidence="2">Leaf</tissue>
    </source>
</reference>
<organism evidence="2 3">
    <name type="scientific">Solanum commersonii</name>
    <name type="common">Commerson's wild potato</name>
    <name type="synonym">Commerson's nightshade</name>
    <dbReference type="NCBI Taxonomy" id="4109"/>
    <lineage>
        <taxon>Eukaryota</taxon>
        <taxon>Viridiplantae</taxon>
        <taxon>Streptophyta</taxon>
        <taxon>Embryophyta</taxon>
        <taxon>Tracheophyta</taxon>
        <taxon>Spermatophyta</taxon>
        <taxon>Magnoliopsida</taxon>
        <taxon>eudicotyledons</taxon>
        <taxon>Gunneridae</taxon>
        <taxon>Pentapetalae</taxon>
        <taxon>asterids</taxon>
        <taxon>lamiids</taxon>
        <taxon>Solanales</taxon>
        <taxon>Solanaceae</taxon>
        <taxon>Solanoideae</taxon>
        <taxon>Solaneae</taxon>
        <taxon>Solanum</taxon>
    </lineage>
</organism>
<feature type="domain" description="DUF4283" evidence="1">
    <location>
        <begin position="43"/>
        <end position="98"/>
    </location>
</feature>
<dbReference type="AlphaFoldDB" id="A0A9J5YYF8"/>
<dbReference type="PANTHER" id="PTHR34427">
    <property type="entry name" value="DUF4283 DOMAIN PROTEIN"/>
    <property type="match status" value="1"/>
</dbReference>
<dbReference type="OrthoDB" id="10271894at2759"/>
<dbReference type="EMBL" id="JACXVP010000005">
    <property type="protein sequence ID" value="KAG5604824.1"/>
    <property type="molecule type" value="Genomic_DNA"/>
</dbReference>